<proteinExistence type="predicted"/>
<reference evidence="2 3" key="1">
    <citation type="submission" date="2013-08" db="EMBL/GenBank/DDBJ databases">
        <authorList>
            <person name="Trees D."/>
        </authorList>
    </citation>
    <scope>NUCLEOTIDE SEQUENCE [LARGE SCALE GENOMIC DNA]</scope>
    <source>
        <strain evidence="2 3">3502</strain>
    </source>
</reference>
<evidence type="ECO:0000256" key="1">
    <source>
        <dbReference type="SAM" id="Phobius"/>
    </source>
</evidence>
<keyword evidence="1" id="KW-0812">Transmembrane</keyword>
<gene>
    <name evidence="2" type="ORF">N776_03425</name>
</gene>
<protein>
    <submittedName>
        <fullName evidence="2">Uncharacterized protein</fullName>
    </submittedName>
</protein>
<organism evidence="2 3">
    <name type="scientific">Neisseria gonorrhoeae 3502</name>
    <dbReference type="NCBI Taxonomy" id="1193404"/>
    <lineage>
        <taxon>Bacteria</taxon>
        <taxon>Pseudomonadati</taxon>
        <taxon>Pseudomonadota</taxon>
        <taxon>Betaproteobacteria</taxon>
        <taxon>Neisseriales</taxon>
        <taxon>Neisseriaceae</taxon>
        <taxon>Neisseria</taxon>
    </lineage>
</organism>
<sequence>MNKMPSEPFSKRSDGISSIKNIKNRRFNRFNTKGRITRLIGFYTRLPAIFFFFAKIYGSITIFQ</sequence>
<feature type="transmembrane region" description="Helical" evidence="1">
    <location>
        <begin position="42"/>
        <end position="63"/>
    </location>
</feature>
<keyword evidence="1" id="KW-1133">Transmembrane helix</keyword>
<name>A0AA44ZHG3_NEIGO</name>
<accession>A0AA44ZHG3</accession>
<evidence type="ECO:0000313" key="3">
    <source>
        <dbReference type="Proteomes" id="UP000223296"/>
    </source>
</evidence>
<keyword evidence="1" id="KW-0472">Membrane</keyword>
<dbReference type="Proteomes" id="UP000223296">
    <property type="component" value="Unassembled WGS sequence"/>
</dbReference>
<comment type="caution">
    <text evidence="2">The sequence shown here is derived from an EMBL/GenBank/DDBJ whole genome shotgun (WGS) entry which is preliminary data.</text>
</comment>
<dbReference type="EMBL" id="AVBE01000002">
    <property type="protein sequence ID" value="PHJ35984.1"/>
    <property type="molecule type" value="Genomic_DNA"/>
</dbReference>
<evidence type="ECO:0000313" key="2">
    <source>
        <dbReference type="EMBL" id="PHJ35984.1"/>
    </source>
</evidence>
<dbReference type="AlphaFoldDB" id="A0AA44ZHG3"/>